<evidence type="ECO:0000313" key="14">
    <source>
        <dbReference type="EMBL" id="KAK4509768.1"/>
    </source>
</evidence>
<evidence type="ECO:0000313" key="15">
    <source>
        <dbReference type="Proteomes" id="UP001304243"/>
    </source>
</evidence>
<evidence type="ECO:0000256" key="1">
    <source>
        <dbReference type="ARBA" id="ARBA00004282"/>
    </source>
</evidence>
<feature type="region of interest" description="Disordered" evidence="10">
    <location>
        <begin position="205"/>
        <end position="233"/>
    </location>
</feature>
<dbReference type="PROSITE" id="PS51021">
    <property type="entry name" value="BAR"/>
    <property type="match status" value="1"/>
</dbReference>
<dbReference type="AlphaFoldDB" id="A0AAN7HVX5"/>
<evidence type="ECO:0000259" key="13">
    <source>
        <dbReference type="PROSITE" id="PS51021"/>
    </source>
</evidence>
<evidence type="ECO:0000259" key="12">
    <source>
        <dbReference type="PROSITE" id="PS50010"/>
    </source>
</evidence>
<feature type="compositionally biased region" description="Low complexity" evidence="10">
    <location>
        <begin position="256"/>
        <end position="275"/>
    </location>
</feature>
<dbReference type="GeneID" id="89950756"/>
<dbReference type="Gene3D" id="2.30.30.40">
    <property type="entry name" value="SH3 Domains"/>
    <property type="match status" value="1"/>
</dbReference>
<dbReference type="PANTHER" id="PTHR22834:SF20">
    <property type="entry name" value="SH3 DOMAIN-CONTAINING PROTEIN"/>
    <property type="match status" value="1"/>
</dbReference>
<dbReference type="SMART" id="SM00325">
    <property type="entry name" value="RhoGEF"/>
    <property type="match status" value="1"/>
</dbReference>
<comment type="subcellular location">
    <subcellularLocation>
        <location evidence="1">Cell junction</location>
    </subcellularLocation>
    <subcellularLocation>
        <location evidence="2">Golgi apparatus</location>
        <location evidence="2">Golgi stack</location>
    </subcellularLocation>
</comment>
<proteinExistence type="predicted"/>
<dbReference type="GO" id="GO:0032955">
    <property type="term" value="P:regulation of division septum assembly"/>
    <property type="evidence" value="ECO:0007669"/>
    <property type="project" value="TreeGrafter"/>
</dbReference>
<dbReference type="Pfam" id="PF00621">
    <property type="entry name" value="RhoGEF"/>
    <property type="match status" value="1"/>
</dbReference>
<dbReference type="SMART" id="SM00721">
    <property type="entry name" value="BAR"/>
    <property type="match status" value="1"/>
</dbReference>
<dbReference type="SUPFAM" id="SSF103657">
    <property type="entry name" value="BAR/IMD domain-like"/>
    <property type="match status" value="1"/>
</dbReference>
<dbReference type="InterPro" id="IPR004148">
    <property type="entry name" value="BAR_dom"/>
</dbReference>
<dbReference type="Gene3D" id="1.20.900.10">
    <property type="entry name" value="Dbl homology (DH) domain"/>
    <property type="match status" value="1"/>
</dbReference>
<dbReference type="InterPro" id="IPR001452">
    <property type="entry name" value="SH3_domain"/>
</dbReference>
<dbReference type="CDD" id="cd00174">
    <property type="entry name" value="SH3"/>
    <property type="match status" value="1"/>
</dbReference>
<gene>
    <name evidence="14" type="ORF">ATC70_007070</name>
</gene>
<dbReference type="PROSITE" id="PS50002">
    <property type="entry name" value="SH3"/>
    <property type="match status" value="1"/>
</dbReference>
<evidence type="ECO:0000256" key="7">
    <source>
        <dbReference type="ARBA" id="ARBA00032587"/>
    </source>
</evidence>
<sequence length="946" mass="107092">MDRSQPPDAFSKTLESKPRHSHIHQLKQHYAQDGNESLEGGGSTVNRLSRVFETNQLVDRQLRPLPPSKPPSLSKPSIAIKSSPRQPPPPPMQQQQHRPSQQQLKPEAEIDQTPLAFKDIRARFQQDDALPIRNQQASFLTKYRTPIPLMPSKTGPPNLPEKVIIAAKTGPPALPVKPKMNSINANRYPEQLHQQLPSFRTYHYQQPTQSHLSIDTSTPAASPSDDYKSLPHLPVASPASSMLHIPSVISRTATGNSSIISSTSTSSQNSTSTSSKRGWHISSWFTNQQQQQQEQHEQLKNSIRRSDSNVMADMDTLDPLSPEVTGFSSNATSKRIKVIDELLETEKAYQKDMSLLKSIYYDGAMNAGLSKADVRHLFSNLTEIVEFEKTFVTLLEHSCEQDSVGTSFRETMRAIDSIYSEYCKRHEDAVLKLQELEVQPEIQAFLNECKEKIQGKTTSWDLGSLLIKPVQRVLKYPLLLREILSLTPPTHSDHDDLSAAVKEIQEVADNINEIKRRKDIVEKIVGDKKKTDISMDVAYMYREPAANNVENRHGINKRLTRRAQKFKQVTGLAMEPTHDIVFEALLMKFEEQQELVRQLARDVQGWVRHVKIGFENLQQLACSMESLYGSWGGVRVKSLNGISDFSRMASYMSTNLSRELDNDVRGFVYSRIDDFLKVFENPTQVIHKRALKMIDYDRVRDMKSKGDAPDKALQESADAYVSINGQLVDELPKFFSLTAKYFDILTGGLALVQLKFYGLMQREWIKLVEQNLGMKAAKSFEAIIARHMDELDKVEDVANRITILHRNRYASSTRSNSSTSSMMLKQRSKDLYSPRMASDSDLGGTSSPSPQFLSASTATTTTSPSPMVGNLIDLEQDDGPVPTPQDFDCIVLYDFEMNEDDRLDVKRGTILRVSQDKDYLDQDWWYATTADDFRSGWVPINYCKKL</sequence>
<dbReference type="Proteomes" id="UP001304243">
    <property type="component" value="Unassembled WGS sequence"/>
</dbReference>
<dbReference type="InterPro" id="IPR027267">
    <property type="entry name" value="AH/BAR_dom_sf"/>
</dbReference>
<dbReference type="RefSeq" id="XP_064676434.1">
    <property type="nucleotide sequence ID" value="XM_064826336.1"/>
</dbReference>
<dbReference type="GO" id="GO:0035556">
    <property type="term" value="P:intracellular signal transduction"/>
    <property type="evidence" value="ECO:0007669"/>
    <property type="project" value="InterPro"/>
</dbReference>
<dbReference type="InterPro" id="IPR036028">
    <property type="entry name" value="SH3-like_dom_sf"/>
</dbReference>
<dbReference type="InterPro" id="IPR035899">
    <property type="entry name" value="DBL_dom_sf"/>
</dbReference>
<accession>A0AAN7HVX5</accession>
<dbReference type="PROSITE" id="PS50010">
    <property type="entry name" value="DH_2"/>
    <property type="match status" value="1"/>
</dbReference>
<dbReference type="SUPFAM" id="SSF50044">
    <property type="entry name" value="SH3-domain"/>
    <property type="match status" value="1"/>
</dbReference>
<evidence type="ECO:0000256" key="8">
    <source>
        <dbReference type="PROSITE-ProRule" id="PRU00192"/>
    </source>
</evidence>
<evidence type="ECO:0000256" key="4">
    <source>
        <dbReference type="ARBA" id="ARBA00022443"/>
    </source>
</evidence>
<feature type="compositionally biased region" description="Polar residues" evidence="10">
    <location>
        <begin position="205"/>
        <end position="221"/>
    </location>
</feature>
<dbReference type="Pfam" id="PF00018">
    <property type="entry name" value="SH3_1"/>
    <property type="match status" value="1"/>
</dbReference>
<dbReference type="Gene3D" id="1.20.1270.60">
    <property type="entry name" value="Arfaptin homology (AH) domain/BAR domain"/>
    <property type="match status" value="1"/>
</dbReference>
<feature type="compositionally biased region" description="Low complexity" evidence="10">
    <location>
        <begin position="93"/>
        <end position="103"/>
    </location>
</feature>
<dbReference type="InterPro" id="IPR051492">
    <property type="entry name" value="Dynamin-Rho_GEF"/>
</dbReference>
<feature type="coiled-coil region" evidence="9">
    <location>
        <begin position="497"/>
        <end position="524"/>
    </location>
</feature>
<feature type="region of interest" description="Disordered" evidence="10">
    <location>
        <begin position="1"/>
        <end position="26"/>
    </location>
</feature>
<keyword evidence="15" id="KW-1185">Reference proteome</keyword>
<feature type="compositionally biased region" description="Low complexity" evidence="10">
    <location>
        <begin position="71"/>
        <end position="84"/>
    </location>
</feature>
<feature type="region of interest" description="Disordered" evidence="10">
    <location>
        <begin position="255"/>
        <end position="275"/>
    </location>
</feature>
<evidence type="ECO:0000256" key="10">
    <source>
        <dbReference type="SAM" id="MobiDB-lite"/>
    </source>
</evidence>
<dbReference type="SUPFAM" id="SSF48065">
    <property type="entry name" value="DBL homology domain (DH-domain)"/>
    <property type="match status" value="1"/>
</dbReference>
<dbReference type="GO" id="GO:0005795">
    <property type="term" value="C:Golgi stack"/>
    <property type="evidence" value="ECO:0007669"/>
    <property type="project" value="UniProtKB-SubCell"/>
</dbReference>
<dbReference type="InterPro" id="IPR000219">
    <property type="entry name" value="DH_dom"/>
</dbReference>
<dbReference type="CDD" id="cd00160">
    <property type="entry name" value="RhoGEF"/>
    <property type="match status" value="1"/>
</dbReference>
<dbReference type="PROSITE" id="PS00741">
    <property type="entry name" value="DH_1"/>
    <property type="match status" value="1"/>
</dbReference>
<organism evidence="14 15">
    <name type="scientific">Mucor velutinosus</name>
    <dbReference type="NCBI Taxonomy" id="708070"/>
    <lineage>
        <taxon>Eukaryota</taxon>
        <taxon>Fungi</taxon>
        <taxon>Fungi incertae sedis</taxon>
        <taxon>Mucoromycota</taxon>
        <taxon>Mucoromycotina</taxon>
        <taxon>Mucoromycetes</taxon>
        <taxon>Mucorales</taxon>
        <taxon>Mucorineae</taxon>
        <taxon>Mucoraceae</taxon>
        <taxon>Mucor</taxon>
    </lineage>
</organism>
<dbReference type="InterPro" id="IPR001331">
    <property type="entry name" value="GDS_CDC24_CS"/>
</dbReference>
<evidence type="ECO:0000256" key="2">
    <source>
        <dbReference type="ARBA" id="ARBA00004348"/>
    </source>
</evidence>
<keyword evidence="5" id="KW-0344">Guanine-nucleotide releasing factor</keyword>
<feature type="region of interest" description="Disordered" evidence="10">
    <location>
        <begin position="834"/>
        <end position="878"/>
    </location>
</feature>
<reference evidence="14 15" key="1">
    <citation type="submission" date="2022-11" db="EMBL/GenBank/DDBJ databases">
        <title>Mucor velutinosus strain NIH1002 WGS.</title>
        <authorList>
            <person name="Subramanian P."/>
            <person name="Mullikin J.C."/>
            <person name="Segre J.A."/>
            <person name="Zelazny A.M."/>
        </authorList>
    </citation>
    <scope>NUCLEOTIDE SEQUENCE [LARGE SCALE GENOMIC DNA]</scope>
    <source>
        <strain evidence="14 15">NIH1002</strain>
    </source>
</reference>
<evidence type="ECO:0000259" key="11">
    <source>
        <dbReference type="PROSITE" id="PS50002"/>
    </source>
</evidence>
<keyword evidence="4 8" id="KW-0728">SH3 domain</keyword>
<evidence type="ECO:0000256" key="5">
    <source>
        <dbReference type="ARBA" id="ARBA00022658"/>
    </source>
</evidence>
<feature type="compositionally biased region" description="Polar residues" evidence="10">
    <location>
        <begin position="843"/>
        <end position="853"/>
    </location>
</feature>
<name>A0AAN7HVX5_9FUNG</name>
<feature type="domain" description="DH" evidence="12">
    <location>
        <begin position="334"/>
        <end position="514"/>
    </location>
</feature>
<feature type="compositionally biased region" description="Low complexity" evidence="10">
    <location>
        <begin position="854"/>
        <end position="866"/>
    </location>
</feature>
<feature type="domain" description="SH3" evidence="11">
    <location>
        <begin position="884"/>
        <end position="946"/>
    </location>
</feature>
<dbReference type="EMBL" id="JASEJX010000038">
    <property type="protein sequence ID" value="KAK4509768.1"/>
    <property type="molecule type" value="Genomic_DNA"/>
</dbReference>
<comment type="caution">
    <text evidence="14">The sequence shown here is derived from an EMBL/GenBank/DDBJ whole genome shotgun (WGS) entry which is preliminary data.</text>
</comment>
<dbReference type="PANTHER" id="PTHR22834">
    <property type="entry name" value="NUCLEAR FUSION PROTEIN FUS2"/>
    <property type="match status" value="1"/>
</dbReference>
<feature type="region of interest" description="Disordered" evidence="10">
    <location>
        <begin position="57"/>
        <end position="110"/>
    </location>
</feature>
<keyword evidence="6" id="KW-0965">Cell junction</keyword>
<evidence type="ECO:0000256" key="9">
    <source>
        <dbReference type="SAM" id="Coils"/>
    </source>
</evidence>
<evidence type="ECO:0000256" key="6">
    <source>
        <dbReference type="ARBA" id="ARBA00022949"/>
    </source>
</evidence>
<dbReference type="SMART" id="SM00326">
    <property type="entry name" value="SH3"/>
    <property type="match status" value="1"/>
</dbReference>
<protein>
    <recommendedName>
        <fullName evidence="3">Dynamin-binding protein</fullName>
    </recommendedName>
    <alternativeName>
        <fullName evidence="7">Scaffold protein Tuba</fullName>
    </alternativeName>
</protein>
<evidence type="ECO:0000256" key="3">
    <source>
        <dbReference type="ARBA" id="ARBA00018186"/>
    </source>
</evidence>
<feature type="domain" description="BAR" evidence="13">
    <location>
        <begin position="567"/>
        <end position="796"/>
    </location>
</feature>
<dbReference type="GO" id="GO:0005085">
    <property type="term" value="F:guanyl-nucleotide exchange factor activity"/>
    <property type="evidence" value="ECO:0007669"/>
    <property type="project" value="UniProtKB-KW"/>
</dbReference>
<dbReference type="Pfam" id="PF03114">
    <property type="entry name" value="BAR"/>
    <property type="match status" value="1"/>
</dbReference>
<keyword evidence="9" id="KW-0175">Coiled coil</keyword>
<dbReference type="GO" id="GO:0031991">
    <property type="term" value="P:regulation of actomyosin contractile ring contraction"/>
    <property type="evidence" value="ECO:0007669"/>
    <property type="project" value="TreeGrafter"/>
</dbReference>